<evidence type="ECO:0000313" key="6">
    <source>
        <dbReference type="EMBL" id="TWT39922.1"/>
    </source>
</evidence>
<keyword evidence="7" id="KW-1185">Reference proteome</keyword>
<dbReference type="RefSeq" id="WP_146512336.1">
    <property type="nucleotide sequence ID" value="NZ_SIHI01000059.1"/>
</dbReference>
<gene>
    <name evidence="6" type="primary">pknB_21</name>
    <name evidence="6" type="ORF">KOR42_50440</name>
</gene>
<dbReference type="SUPFAM" id="SSF56112">
    <property type="entry name" value="Protein kinase-like (PK-like)"/>
    <property type="match status" value="1"/>
</dbReference>
<evidence type="ECO:0000256" key="2">
    <source>
        <dbReference type="ARBA" id="ARBA00022741"/>
    </source>
</evidence>
<dbReference type="Gene3D" id="1.10.510.10">
    <property type="entry name" value="Transferase(Phosphotransferase) domain 1"/>
    <property type="match status" value="1"/>
</dbReference>
<dbReference type="InterPro" id="IPR008271">
    <property type="entry name" value="Ser/Thr_kinase_AS"/>
</dbReference>
<keyword evidence="3 6" id="KW-0418">Kinase</keyword>
<keyword evidence="4" id="KW-0067">ATP-binding</keyword>
<organism evidence="6 7">
    <name type="scientific">Thalassoglobus neptunius</name>
    <dbReference type="NCBI Taxonomy" id="1938619"/>
    <lineage>
        <taxon>Bacteria</taxon>
        <taxon>Pseudomonadati</taxon>
        <taxon>Planctomycetota</taxon>
        <taxon>Planctomycetia</taxon>
        <taxon>Planctomycetales</taxon>
        <taxon>Planctomycetaceae</taxon>
        <taxon>Thalassoglobus</taxon>
    </lineage>
</organism>
<dbReference type="InterPro" id="IPR011009">
    <property type="entry name" value="Kinase-like_dom_sf"/>
</dbReference>
<keyword evidence="2" id="KW-0547">Nucleotide-binding</keyword>
<accession>A0A5C5VQQ9</accession>
<evidence type="ECO:0000259" key="5">
    <source>
        <dbReference type="PROSITE" id="PS50011"/>
    </source>
</evidence>
<feature type="domain" description="Protein kinase" evidence="5">
    <location>
        <begin position="71"/>
        <end position="333"/>
    </location>
</feature>
<dbReference type="PANTHER" id="PTHR43289">
    <property type="entry name" value="MITOGEN-ACTIVATED PROTEIN KINASE KINASE KINASE 20-RELATED"/>
    <property type="match status" value="1"/>
</dbReference>
<dbReference type="PROSITE" id="PS50011">
    <property type="entry name" value="PROTEIN_KINASE_DOM"/>
    <property type="match status" value="1"/>
</dbReference>
<dbReference type="PANTHER" id="PTHR43289:SF34">
    <property type="entry name" value="SERINE_THREONINE-PROTEIN KINASE YBDM-RELATED"/>
    <property type="match status" value="1"/>
</dbReference>
<sequence>MVPRTIPELEDLLIQLRLITVSELSQIRSEVHGGLDVDGYLQLLERKQLLTTYQSGRVRKGEVEGLVLGGCKLLYRNASGSFARVFRASRISDGQMLGMKVLRDRWANDPASIQLFRHEGQVGKRLKHPNIVPIYDVGSEGKFHFITMEFVEGGNLRDFMKIRKQLKPVEALRYALDIARGLEYALTQGITHRDMKTTNVLLSIQGVAKLIDFGLAADDSFFNRPGSPELAQAIEYSTLERGTNAPANDPRSDLFFLGTIIYELLSGEPPYPRTRDLEERRRFNRYRDIRPLVGMMPSLDWDIVSVVDRLIQINPGQRYQSPTELAEDLERLLEQLGHSPTKPAKAPVQEASSSTKTILCVENRPKRQDVLREYFSKHGFRLLLMGDVDRALNRVQKDPPQGIIFFGDVVGDRVVDDFKHCIKSTAGQDLVAVLVLSGSQSSLQNGLADIDSRGKVLTQPIRLRDLRNAIQDPVESTT</sequence>
<dbReference type="CDD" id="cd14014">
    <property type="entry name" value="STKc_PknB_like"/>
    <property type="match status" value="1"/>
</dbReference>
<dbReference type="Gene3D" id="3.40.50.2300">
    <property type="match status" value="1"/>
</dbReference>
<dbReference type="EMBL" id="SIHI01000059">
    <property type="protein sequence ID" value="TWT39922.1"/>
    <property type="molecule type" value="Genomic_DNA"/>
</dbReference>
<protein>
    <submittedName>
        <fullName evidence="6">Serine/threonine-protein kinase PknB</fullName>
        <ecNumber evidence="6">2.7.11.1</ecNumber>
    </submittedName>
</protein>
<dbReference type="Proteomes" id="UP000317243">
    <property type="component" value="Unassembled WGS sequence"/>
</dbReference>
<evidence type="ECO:0000256" key="3">
    <source>
        <dbReference type="ARBA" id="ARBA00022777"/>
    </source>
</evidence>
<dbReference type="SMART" id="SM00220">
    <property type="entry name" value="S_TKc"/>
    <property type="match status" value="1"/>
</dbReference>
<dbReference type="PROSITE" id="PS00108">
    <property type="entry name" value="PROTEIN_KINASE_ST"/>
    <property type="match status" value="1"/>
</dbReference>
<evidence type="ECO:0000256" key="4">
    <source>
        <dbReference type="ARBA" id="ARBA00022840"/>
    </source>
</evidence>
<dbReference type="OrthoDB" id="7806016at2"/>
<dbReference type="Pfam" id="PF00069">
    <property type="entry name" value="Pkinase"/>
    <property type="match status" value="1"/>
</dbReference>
<reference evidence="6 7" key="1">
    <citation type="submission" date="2019-02" db="EMBL/GenBank/DDBJ databases">
        <title>Deep-cultivation of Planctomycetes and their phenomic and genomic characterization uncovers novel biology.</title>
        <authorList>
            <person name="Wiegand S."/>
            <person name="Jogler M."/>
            <person name="Boedeker C."/>
            <person name="Pinto D."/>
            <person name="Vollmers J."/>
            <person name="Rivas-Marin E."/>
            <person name="Kohn T."/>
            <person name="Peeters S.H."/>
            <person name="Heuer A."/>
            <person name="Rast P."/>
            <person name="Oberbeckmann S."/>
            <person name="Bunk B."/>
            <person name="Jeske O."/>
            <person name="Meyerdierks A."/>
            <person name="Storesund J.E."/>
            <person name="Kallscheuer N."/>
            <person name="Luecker S."/>
            <person name="Lage O.M."/>
            <person name="Pohl T."/>
            <person name="Merkel B.J."/>
            <person name="Hornburger P."/>
            <person name="Mueller R.-W."/>
            <person name="Bruemmer F."/>
            <person name="Labrenz M."/>
            <person name="Spormann A.M."/>
            <person name="Op Den Camp H."/>
            <person name="Overmann J."/>
            <person name="Amann R."/>
            <person name="Jetten M.S.M."/>
            <person name="Mascher T."/>
            <person name="Medema M.H."/>
            <person name="Devos D.P."/>
            <person name="Kaster A.-K."/>
            <person name="Ovreas L."/>
            <person name="Rohde M."/>
            <person name="Galperin M.Y."/>
            <person name="Jogler C."/>
        </authorList>
    </citation>
    <scope>NUCLEOTIDE SEQUENCE [LARGE SCALE GENOMIC DNA]</scope>
    <source>
        <strain evidence="6 7">KOR42</strain>
    </source>
</reference>
<keyword evidence="1 6" id="KW-0808">Transferase</keyword>
<dbReference type="Gene3D" id="3.30.200.20">
    <property type="entry name" value="Phosphorylase Kinase, domain 1"/>
    <property type="match status" value="1"/>
</dbReference>
<name>A0A5C5VQQ9_9PLAN</name>
<evidence type="ECO:0000256" key="1">
    <source>
        <dbReference type="ARBA" id="ARBA00022679"/>
    </source>
</evidence>
<dbReference type="InterPro" id="IPR000719">
    <property type="entry name" value="Prot_kinase_dom"/>
</dbReference>
<comment type="caution">
    <text evidence="6">The sequence shown here is derived from an EMBL/GenBank/DDBJ whole genome shotgun (WGS) entry which is preliminary data.</text>
</comment>
<dbReference type="GO" id="GO:0005524">
    <property type="term" value="F:ATP binding"/>
    <property type="evidence" value="ECO:0007669"/>
    <property type="project" value="UniProtKB-KW"/>
</dbReference>
<proteinExistence type="predicted"/>
<dbReference type="EC" id="2.7.11.1" evidence="6"/>
<evidence type="ECO:0000313" key="7">
    <source>
        <dbReference type="Proteomes" id="UP000317243"/>
    </source>
</evidence>
<dbReference type="GO" id="GO:0004674">
    <property type="term" value="F:protein serine/threonine kinase activity"/>
    <property type="evidence" value="ECO:0007669"/>
    <property type="project" value="UniProtKB-EC"/>
</dbReference>
<dbReference type="AlphaFoldDB" id="A0A5C5VQQ9"/>